<dbReference type="InterPro" id="IPR016047">
    <property type="entry name" value="M23ase_b-sheet_dom"/>
</dbReference>
<dbReference type="SUPFAM" id="SSF51261">
    <property type="entry name" value="Duplicated hybrid motif"/>
    <property type="match status" value="1"/>
</dbReference>
<evidence type="ECO:0000256" key="1">
    <source>
        <dbReference type="ARBA" id="ARBA00022729"/>
    </source>
</evidence>
<comment type="caution">
    <text evidence="3">The sequence shown here is derived from an EMBL/GenBank/DDBJ whole genome shotgun (WGS) entry which is preliminary data.</text>
</comment>
<evidence type="ECO:0000313" key="3">
    <source>
        <dbReference type="EMBL" id="HEC79338.1"/>
    </source>
</evidence>
<evidence type="ECO:0000313" key="4">
    <source>
        <dbReference type="Proteomes" id="UP000885826"/>
    </source>
</evidence>
<keyword evidence="1" id="KW-0732">Signal</keyword>
<feature type="domain" description="M23ase beta-sheet core" evidence="2">
    <location>
        <begin position="88"/>
        <end position="183"/>
    </location>
</feature>
<proteinExistence type="predicted"/>
<dbReference type="Pfam" id="PF01551">
    <property type="entry name" value="Peptidase_M23"/>
    <property type="match status" value="1"/>
</dbReference>
<dbReference type="Gene3D" id="2.70.70.10">
    <property type="entry name" value="Glucose Permease (Domain IIA)"/>
    <property type="match status" value="1"/>
</dbReference>
<dbReference type="PANTHER" id="PTHR21666">
    <property type="entry name" value="PEPTIDASE-RELATED"/>
    <property type="match status" value="1"/>
</dbReference>
<accession>A0A9C9ENC5</accession>
<dbReference type="PANTHER" id="PTHR21666:SF289">
    <property type="entry name" value="L-ALA--D-GLU ENDOPEPTIDASE"/>
    <property type="match status" value="1"/>
</dbReference>
<gene>
    <name evidence="3" type="ORF">ENI34_09430</name>
</gene>
<dbReference type="FunFam" id="2.70.70.10:FF:000006">
    <property type="entry name" value="M23 family peptidase"/>
    <property type="match status" value="1"/>
</dbReference>
<dbReference type="Proteomes" id="UP000885826">
    <property type="component" value="Unassembled WGS sequence"/>
</dbReference>
<organism evidence="3 4">
    <name type="scientific">candidate division WOR-3 bacterium</name>
    <dbReference type="NCBI Taxonomy" id="2052148"/>
    <lineage>
        <taxon>Bacteria</taxon>
        <taxon>Bacteria division WOR-3</taxon>
    </lineage>
</organism>
<dbReference type="AlphaFoldDB" id="A0A9C9ENC5"/>
<sequence length="195" mass="21489">MGVGGEVIGIYDDTALSDEVRNNLKQLSQTLDNLLARSRLQKKSFDELLNYLEEKKYLRNHTPSLIPVHGWFISGFGYRIDPFTGKVKMHEGLDIAAPIGTPIVAPADGKVKAVGNKHGFGLTLEIDHGYGFTTLYAHCQRIKVKKGDVVKRGEVIAYVGDTGKSTGPHLHYEVRISQVPVNPINYILTSSSVID</sequence>
<protein>
    <submittedName>
        <fullName evidence="3">M23 family metallopeptidase</fullName>
    </submittedName>
</protein>
<dbReference type="InterPro" id="IPR011055">
    <property type="entry name" value="Dup_hybrid_motif"/>
</dbReference>
<dbReference type="EMBL" id="DRIG01000096">
    <property type="protein sequence ID" value="HEC79338.1"/>
    <property type="molecule type" value="Genomic_DNA"/>
</dbReference>
<dbReference type="InterPro" id="IPR050570">
    <property type="entry name" value="Cell_wall_metabolism_enzyme"/>
</dbReference>
<evidence type="ECO:0000259" key="2">
    <source>
        <dbReference type="Pfam" id="PF01551"/>
    </source>
</evidence>
<dbReference type="GO" id="GO:0004222">
    <property type="term" value="F:metalloendopeptidase activity"/>
    <property type="evidence" value="ECO:0007669"/>
    <property type="project" value="TreeGrafter"/>
</dbReference>
<dbReference type="CDD" id="cd12797">
    <property type="entry name" value="M23_peptidase"/>
    <property type="match status" value="1"/>
</dbReference>
<reference evidence="3" key="1">
    <citation type="journal article" date="2020" name="mSystems">
        <title>Genome- and Community-Level Interaction Insights into Carbon Utilization and Element Cycling Functions of Hydrothermarchaeota in Hydrothermal Sediment.</title>
        <authorList>
            <person name="Zhou Z."/>
            <person name="Liu Y."/>
            <person name="Xu W."/>
            <person name="Pan J."/>
            <person name="Luo Z.H."/>
            <person name="Li M."/>
        </authorList>
    </citation>
    <scope>NUCLEOTIDE SEQUENCE</scope>
    <source>
        <strain evidence="3">HyVt-388</strain>
    </source>
</reference>
<name>A0A9C9ENC5_UNCW3</name>